<protein>
    <recommendedName>
        <fullName evidence="2">SCP domain-containing protein</fullName>
    </recommendedName>
</protein>
<feature type="non-terminal residue" evidence="3">
    <location>
        <position position="167"/>
    </location>
</feature>
<accession>A0A0H5RPF0</accession>
<proteinExistence type="predicted"/>
<dbReference type="SUPFAM" id="SSF55797">
    <property type="entry name" value="PR-1-like"/>
    <property type="match status" value="1"/>
</dbReference>
<dbReference type="AlphaFoldDB" id="A0A0H5RPF0"/>
<evidence type="ECO:0000259" key="2">
    <source>
        <dbReference type="SMART" id="SM00198"/>
    </source>
</evidence>
<keyword evidence="1" id="KW-0472">Membrane</keyword>
<feature type="transmembrane region" description="Helical" evidence="1">
    <location>
        <begin position="6"/>
        <end position="27"/>
    </location>
</feature>
<feature type="domain" description="SCP" evidence="2">
    <location>
        <begin position="31"/>
        <end position="136"/>
    </location>
</feature>
<name>A0A0H5RPF0_9EUKA</name>
<dbReference type="InterPro" id="IPR014044">
    <property type="entry name" value="CAP_dom"/>
</dbReference>
<keyword evidence="1" id="KW-0812">Transmembrane</keyword>
<reference evidence="3" key="1">
    <citation type="submission" date="2015-04" db="EMBL/GenBank/DDBJ databases">
        <title>The genome sequence of the plant pathogenic Rhizarian Plasmodiophora brassicae reveals insights in its biotrophic life cycle and the origin of chitin synthesis.</title>
        <authorList>
            <person name="Schwelm A."/>
            <person name="Fogelqvist J."/>
            <person name="Knaust A."/>
            <person name="Julke S."/>
            <person name="Lilja T."/>
            <person name="Dhandapani V."/>
            <person name="Bonilla-Rosso G."/>
            <person name="Karlsson M."/>
            <person name="Shevchenko A."/>
            <person name="Choi S.R."/>
            <person name="Kim H.G."/>
            <person name="Park J.Y."/>
            <person name="Lim Y.P."/>
            <person name="Ludwig-Muller J."/>
            <person name="Dixelius C."/>
        </authorList>
    </citation>
    <scope>NUCLEOTIDE SEQUENCE</scope>
    <source>
        <tissue evidence="3">Potato root galls</tissue>
    </source>
</reference>
<evidence type="ECO:0000256" key="1">
    <source>
        <dbReference type="SAM" id="Phobius"/>
    </source>
</evidence>
<dbReference type="SMART" id="SM00198">
    <property type="entry name" value="SCP"/>
    <property type="match status" value="1"/>
</dbReference>
<evidence type="ECO:0000313" key="3">
    <source>
        <dbReference type="EMBL" id="CRZ10599.1"/>
    </source>
</evidence>
<dbReference type="InterPro" id="IPR035940">
    <property type="entry name" value="CAP_sf"/>
</dbReference>
<organism evidence="3">
    <name type="scientific">Spongospora subterranea</name>
    <dbReference type="NCBI Taxonomy" id="70186"/>
    <lineage>
        <taxon>Eukaryota</taxon>
        <taxon>Sar</taxon>
        <taxon>Rhizaria</taxon>
        <taxon>Endomyxa</taxon>
        <taxon>Phytomyxea</taxon>
        <taxon>Plasmodiophorida</taxon>
        <taxon>Plasmodiophoridae</taxon>
        <taxon>Spongospora</taxon>
    </lineage>
</organism>
<sequence length="167" mass="18142">MTVIWTVEAIASVMIYLIVAISSRAACLSDIERQKTLTIINDNRQRAGLECVAYDVNLEQDAMKFAASCPLPHSRNEKPKAKNCAWPPGASNGDLQNNFMATRAIGCAKADCKNQMPAQYAGDGVIKVCIYGIVQGSQYQYDPGQGYTHTMATRNNFGAVPSIPASY</sequence>
<keyword evidence="1" id="KW-1133">Transmembrane helix</keyword>
<dbReference type="EMBL" id="HACM01010157">
    <property type="protein sequence ID" value="CRZ10599.1"/>
    <property type="molecule type" value="Transcribed_RNA"/>
</dbReference>